<keyword evidence="6" id="KW-0677">Repeat</keyword>
<feature type="domain" description="O-GlcNAc transferase C-terminal" evidence="9">
    <location>
        <begin position="592"/>
        <end position="746"/>
    </location>
</feature>
<evidence type="ECO:0000256" key="7">
    <source>
        <dbReference type="ARBA" id="ARBA00022803"/>
    </source>
</evidence>
<dbReference type="PANTHER" id="PTHR44366">
    <property type="entry name" value="UDP-N-ACETYLGLUCOSAMINE--PEPTIDE N-ACETYLGLUCOSAMINYLTRANSFERASE 110 KDA SUBUNIT"/>
    <property type="match status" value="1"/>
</dbReference>
<sequence>MSSAEKTFQEAFGAFNLQKNGDAERLFRKFLKIHPSHVGALNLLTVVLLRMERFAEAEAFIARAVKLNQGSDVSFYNYGIILKALHRPQRALEQFSHALRLNSNAPETWNNRGTIYNDLEQYEKAVADFDEAILLSPNYADAFANKGKSLVELKRYDDALAAYDRAISLKPDLAEAWLGRGNLFVNLKRYDEAFAAYDKAISLKPGLAEVWFSRGDALVDLRRYEEALAAYDRSLSLKPDLTEVWLGRGNAFVGLKRYDEAIAAYDKAISLGLGLAEAWLGRGNVSFDLKRYDEARIAYDKALSFKPDLAEPWLGHGNVFVHLRRHDEAIAAYDKALSLTPHLAGAWLGRGNVFLDLKRHDEAFAAFDKALSLKPDLAEAWLGRGYSLLDLKLHDEAFAAFDEALSLRPDLAEAWLGRGNVFADLKRHGEAFAAFDRALSLKPDLADAWLSRGNALADLKHHDEAFAAYDKALSFKPDLAEAWLGRGNVFFDYKRFGEAYAAFDKALSLKPDLVAVEGARLYSRMLLCDWSHFEAERDHLIQSVRDGKANTNPFAFFGIGSSVEDQFKCAQSWARKLYPPADKSLWRGEPYKSSKIRIGYVSSDFRQHAVAYLVAGVFECHDRSQFEVLGISIGPNDNSEIRRRLEGSFDTFIDAAALGADELAKRITEEKIDVLIDLNGFTQNGRTEIFARRPAPIQVNYLGFPGTMGASYMDYIVCDPVLVPASHQDSYMEKIVYLPDSYLPHDAASRLVSDQIFERTEFGLPENGFVFCCFNNAYKLNPHRFRTWMRLLKAVDGSVLWLSENNATVVSNLRREAGVAGVDPDRLVFAGRLPSAAAHLARHRLADLFLDTLPYNAHTTASDALWAGLPVLTQIGETFAGRVAASLLTAVGLPELIVQTPEHYESMAIELATRPELMAAIKDKLAQNRLTKPLFDTKRYTRHIESAYLTMYRRCQDGLSPDHIHVTDQGLS</sequence>
<dbReference type="Proteomes" id="UP000189796">
    <property type="component" value="Chromosome I"/>
</dbReference>
<dbReference type="Pfam" id="PF13414">
    <property type="entry name" value="TPR_11"/>
    <property type="match status" value="1"/>
</dbReference>
<dbReference type="InterPro" id="IPR011990">
    <property type="entry name" value="TPR-like_helical_dom_sf"/>
</dbReference>
<dbReference type="GO" id="GO:0006493">
    <property type="term" value="P:protein O-linked glycosylation"/>
    <property type="evidence" value="ECO:0007669"/>
    <property type="project" value="InterPro"/>
</dbReference>
<dbReference type="InterPro" id="IPR013105">
    <property type="entry name" value="TPR_2"/>
</dbReference>
<evidence type="ECO:0000256" key="2">
    <source>
        <dbReference type="ARBA" id="ARBA00005386"/>
    </source>
</evidence>
<feature type="repeat" description="TPR" evidence="8">
    <location>
        <begin position="106"/>
        <end position="139"/>
    </location>
</feature>
<dbReference type="PROSITE" id="PS50293">
    <property type="entry name" value="TPR_REGION"/>
    <property type="match status" value="8"/>
</dbReference>
<dbReference type="UniPathway" id="UPA00378"/>
<dbReference type="InterPro" id="IPR019734">
    <property type="entry name" value="TPR_rpt"/>
</dbReference>
<feature type="repeat" description="TPR" evidence="8">
    <location>
        <begin position="480"/>
        <end position="513"/>
    </location>
</feature>
<dbReference type="EC" id="2.4.1.255" evidence="3"/>
<evidence type="ECO:0000313" key="10">
    <source>
        <dbReference type="EMBL" id="SHH43741.1"/>
    </source>
</evidence>
<dbReference type="PROSITE" id="PS50005">
    <property type="entry name" value="TPR"/>
    <property type="match status" value="12"/>
</dbReference>
<dbReference type="Pfam" id="PF07719">
    <property type="entry name" value="TPR_2"/>
    <property type="match status" value="1"/>
</dbReference>
<comment type="similarity">
    <text evidence="2">Belongs to the glycosyltransferase 41 family. O-GlcNAc transferase subfamily.</text>
</comment>
<dbReference type="InterPro" id="IPR029489">
    <property type="entry name" value="OGT/SEC/SPY_C"/>
</dbReference>
<evidence type="ECO:0000259" key="9">
    <source>
        <dbReference type="Pfam" id="PF13844"/>
    </source>
</evidence>
<dbReference type="GO" id="GO:0097363">
    <property type="term" value="F:protein O-acetylglucosaminyltransferase activity"/>
    <property type="evidence" value="ECO:0007669"/>
    <property type="project" value="UniProtKB-EC"/>
</dbReference>
<evidence type="ECO:0000256" key="5">
    <source>
        <dbReference type="ARBA" id="ARBA00022679"/>
    </source>
</evidence>
<comment type="pathway">
    <text evidence="1">Protein modification; protein glycosylation.</text>
</comment>
<protein>
    <recommendedName>
        <fullName evidence="3">protein O-GlcNAc transferase</fullName>
        <ecNumber evidence="3">2.4.1.255</ecNumber>
    </recommendedName>
</protein>
<dbReference type="Pfam" id="PF13844">
    <property type="entry name" value="Glyco_transf_41"/>
    <property type="match status" value="2"/>
</dbReference>
<reference evidence="10 11" key="1">
    <citation type="submission" date="2016-11" db="EMBL/GenBank/DDBJ databases">
        <authorList>
            <person name="Jaros S."/>
            <person name="Januszkiewicz K."/>
            <person name="Wedrychowicz H."/>
        </authorList>
    </citation>
    <scope>NUCLEOTIDE SEQUENCE [LARGE SCALE GENOMIC DNA]</scope>
    <source>
        <strain evidence="10 11">GAS138</strain>
    </source>
</reference>
<dbReference type="EMBL" id="LT670817">
    <property type="protein sequence ID" value="SHH43741.1"/>
    <property type="molecule type" value="Genomic_DNA"/>
</dbReference>
<dbReference type="Gene3D" id="3.40.50.11380">
    <property type="match status" value="1"/>
</dbReference>
<feature type="repeat" description="TPR" evidence="8">
    <location>
        <begin position="174"/>
        <end position="207"/>
    </location>
</feature>
<organism evidence="10 11">
    <name type="scientific">Bradyrhizobium erythrophlei</name>
    <dbReference type="NCBI Taxonomy" id="1437360"/>
    <lineage>
        <taxon>Bacteria</taxon>
        <taxon>Pseudomonadati</taxon>
        <taxon>Pseudomonadota</taxon>
        <taxon>Alphaproteobacteria</taxon>
        <taxon>Hyphomicrobiales</taxon>
        <taxon>Nitrobacteraceae</taxon>
        <taxon>Bradyrhizobium</taxon>
    </lineage>
</organism>
<feature type="repeat" description="TPR" evidence="8">
    <location>
        <begin position="140"/>
        <end position="173"/>
    </location>
</feature>
<dbReference type="AlphaFoldDB" id="A0A1M5SYZ3"/>
<evidence type="ECO:0000256" key="8">
    <source>
        <dbReference type="PROSITE-ProRule" id="PRU00339"/>
    </source>
</evidence>
<feature type="repeat" description="TPR" evidence="8">
    <location>
        <begin position="412"/>
        <end position="445"/>
    </location>
</feature>
<dbReference type="Pfam" id="PF13432">
    <property type="entry name" value="TPR_16"/>
    <property type="match status" value="5"/>
</dbReference>
<gene>
    <name evidence="10" type="ORF">SAMN05443248_4809</name>
</gene>
<evidence type="ECO:0000256" key="4">
    <source>
        <dbReference type="ARBA" id="ARBA00022676"/>
    </source>
</evidence>
<name>A0A1M5SYZ3_9BRAD</name>
<dbReference type="InterPro" id="IPR037919">
    <property type="entry name" value="OGT"/>
</dbReference>
<dbReference type="SUPFAM" id="SSF48452">
    <property type="entry name" value="TPR-like"/>
    <property type="match status" value="2"/>
</dbReference>
<dbReference type="Gene3D" id="1.25.40.10">
    <property type="entry name" value="Tetratricopeptide repeat domain"/>
    <property type="match status" value="6"/>
</dbReference>
<feature type="domain" description="O-GlcNAc transferase C-terminal" evidence="9">
    <location>
        <begin position="757"/>
        <end position="943"/>
    </location>
</feature>
<evidence type="ECO:0000313" key="11">
    <source>
        <dbReference type="Proteomes" id="UP000189796"/>
    </source>
</evidence>
<dbReference type="PANTHER" id="PTHR44366:SF1">
    <property type="entry name" value="UDP-N-ACETYLGLUCOSAMINE--PEPTIDE N-ACETYLGLUCOSAMINYLTRANSFERASE 110 KDA SUBUNIT"/>
    <property type="match status" value="1"/>
</dbReference>
<evidence type="ECO:0000256" key="6">
    <source>
        <dbReference type="ARBA" id="ARBA00022737"/>
    </source>
</evidence>
<evidence type="ECO:0000256" key="1">
    <source>
        <dbReference type="ARBA" id="ARBA00004922"/>
    </source>
</evidence>
<keyword evidence="7 8" id="KW-0802">TPR repeat</keyword>
<evidence type="ECO:0000256" key="3">
    <source>
        <dbReference type="ARBA" id="ARBA00011970"/>
    </source>
</evidence>
<dbReference type="Gene3D" id="3.40.50.2000">
    <property type="entry name" value="Glycogen Phosphorylase B"/>
    <property type="match status" value="1"/>
</dbReference>
<feature type="repeat" description="TPR" evidence="8">
    <location>
        <begin position="446"/>
        <end position="479"/>
    </location>
</feature>
<feature type="repeat" description="TPR" evidence="8">
    <location>
        <begin position="276"/>
        <end position="309"/>
    </location>
</feature>
<feature type="repeat" description="TPR" evidence="8">
    <location>
        <begin position="378"/>
        <end position="411"/>
    </location>
</feature>
<feature type="repeat" description="TPR" evidence="8">
    <location>
        <begin position="310"/>
        <end position="343"/>
    </location>
</feature>
<dbReference type="OrthoDB" id="146908at2"/>
<dbReference type="Pfam" id="PF00515">
    <property type="entry name" value="TPR_1"/>
    <property type="match status" value="1"/>
</dbReference>
<keyword evidence="4" id="KW-0328">Glycosyltransferase</keyword>
<accession>A0A1M5SYZ3</accession>
<feature type="repeat" description="TPR" evidence="8">
    <location>
        <begin position="242"/>
        <end position="275"/>
    </location>
</feature>
<keyword evidence="5 10" id="KW-0808">Transferase</keyword>
<feature type="repeat" description="TPR" evidence="8">
    <location>
        <begin position="208"/>
        <end position="241"/>
    </location>
</feature>
<feature type="repeat" description="TPR" evidence="8">
    <location>
        <begin position="344"/>
        <end position="377"/>
    </location>
</feature>
<dbReference type="SMART" id="SM00028">
    <property type="entry name" value="TPR"/>
    <property type="match status" value="15"/>
</dbReference>
<proteinExistence type="inferred from homology"/>
<dbReference type="RefSeq" id="WP_079603546.1">
    <property type="nucleotide sequence ID" value="NZ_LT670817.1"/>
</dbReference>